<name>A0A139HA47_9PEZI</name>
<comment type="caution">
    <text evidence="1">The sequence shown here is derived from an EMBL/GenBank/DDBJ whole genome shotgun (WGS) entry which is preliminary data.</text>
</comment>
<keyword evidence="2" id="KW-1185">Reference proteome</keyword>
<proteinExistence type="predicted"/>
<gene>
    <name evidence="1" type="ORF">AC578_6748</name>
</gene>
<evidence type="ECO:0000313" key="2">
    <source>
        <dbReference type="Proteomes" id="UP000070133"/>
    </source>
</evidence>
<evidence type="ECO:0000313" key="1">
    <source>
        <dbReference type="EMBL" id="KXS99329.1"/>
    </source>
</evidence>
<reference evidence="1 2" key="1">
    <citation type="submission" date="2015-07" db="EMBL/GenBank/DDBJ databases">
        <title>Comparative genomics of the Sigatoka disease complex on banana suggests a link between parallel evolutionary changes in Pseudocercospora fijiensis and Pseudocercospora eumusae and increased virulence on the banana host.</title>
        <authorList>
            <person name="Chang T.-C."/>
            <person name="Salvucci A."/>
            <person name="Crous P.W."/>
            <person name="Stergiopoulos I."/>
        </authorList>
    </citation>
    <scope>NUCLEOTIDE SEQUENCE [LARGE SCALE GENOMIC DNA]</scope>
    <source>
        <strain evidence="1 2">CBS 114824</strain>
    </source>
</reference>
<protein>
    <submittedName>
        <fullName evidence="1">Uncharacterized protein</fullName>
    </submittedName>
</protein>
<sequence length="129" mass="14023">MRHALLPLTFLRHLTNAQIPVPSLMHIIDILERNLRPEFLALPRLADSSAFGLVDHEPDEHDADSAEGAPDEEDLGLEVCVLFVDHIWCCVGDGEVEEPVGCGGHGEAFCAGLEREQFARDDPSDGAPG</sequence>
<dbReference type="AlphaFoldDB" id="A0A139HA47"/>
<dbReference type="Proteomes" id="UP000070133">
    <property type="component" value="Unassembled WGS sequence"/>
</dbReference>
<organism evidence="1 2">
    <name type="scientific">Pseudocercospora eumusae</name>
    <dbReference type="NCBI Taxonomy" id="321146"/>
    <lineage>
        <taxon>Eukaryota</taxon>
        <taxon>Fungi</taxon>
        <taxon>Dikarya</taxon>
        <taxon>Ascomycota</taxon>
        <taxon>Pezizomycotina</taxon>
        <taxon>Dothideomycetes</taxon>
        <taxon>Dothideomycetidae</taxon>
        <taxon>Mycosphaerellales</taxon>
        <taxon>Mycosphaerellaceae</taxon>
        <taxon>Pseudocercospora</taxon>
    </lineage>
</organism>
<dbReference type="EMBL" id="LFZN01000094">
    <property type="protein sequence ID" value="KXS99329.1"/>
    <property type="molecule type" value="Genomic_DNA"/>
</dbReference>
<accession>A0A139HA47</accession>